<protein>
    <submittedName>
        <fullName evidence="1">Uncharacterized protein</fullName>
    </submittedName>
</protein>
<dbReference type="KEGG" id="efk:P856_659"/>
<dbReference type="HOGENOM" id="CLU_2750213_0_0_5"/>
<dbReference type="EMBL" id="CP006745">
    <property type="protein sequence ID" value="AHC73868.1"/>
    <property type="molecule type" value="Genomic_DNA"/>
</dbReference>
<evidence type="ECO:0000313" key="2">
    <source>
        <dbReference type="Proteomes" id="UP000018700"/>
    </source>
</evidence>
<gene>
    <name evidence="1" type="ORF">P856_659</name>
</gene>
<reference evidence="1 2" key="1">
    <citation type="journal article" date="2013" name="PLoS ONE">
        <title>Bacterial endosymbiosis in a chordate host: long-term co-evolution and conservation of secondary metabolism.</title>
        <authorList>
            <person name="Kwan J.C."/>
            <person name="Schmidt E.W."/>
        </authorList>
    </citation>
    <scope>NUCLEOTIDE SEQUENCE [LARGE SCALE GENOMIC DNA]</scope>
    <source>
        <strain evidence="2">faulkneri L5</strain>
    </source>
</reference>
<sequence length="70" mass="8512">MQKQLLFNYLLHCLIKIFQRKYIKKQCLRIKIYKISILVNTQVNYLLYLPLLLQKESKAMQSIKLCRSHN</sequence>
<accession>V9TVY7</accession>
<dbReference type="Proteomes" id="UP000018700">
    <property type="component" value="Chromosome"/>
</dbReference>
<organism evidence="1 2">
    <name type="scientific">Candidatus Endolissoclinum faulkneri L5</name>
    <dbReference type="NCBI Taxonomy" id="1401328"/>
    <lineage>
        <taxon>Bacteria</taxon>
        <taxon>Pseudomonadati</taxon>
        <taxon>Pseudomonadota</taxon>
        <taxon>Alphaproteobacteria</taxon>
        <taxon>Rhodospirillales</taxon>
        <taxon>Rhodospirillaceae</taxon>
        <taxon>Candidatus Endolissoclinum</taxon>
    </lineage>
</organism>
<dbReference type="AlphaFoldDB" id="V9TVY7"/>
<name>V9TVY7_9PROT</name>
<proteinExistence type="predicted"/>
<keyword evidence="2" id="KW-1185">Reference proteome</keyword>
<evidence type="ECO:0000313" key="1">
    <source>
        <dbReference type="EMBL" id="AHC73868.1"/>
    </source>
</evidence>